<dbReference type="InterPro" id="IPR010031">
    <property type="entry name" value="FAD_lactone_oxidase-like"/>
</dbReference>
<evidence type="ECO:0000313" key="6">
    <source>
        <dbReference type="EMBL" id="MCP2260578.1"/>
    </source>
</evidence>
<organism evidence="6 7">
    <name type="scientific">Streptoalloteichus tenebrarius (strain ATCC 17920 / DSM 40477 / JCM 4838 / CBS 697.72 / NBRC 16177 / NCIMB 11028 / NRRL B-12390 / A12253. 1 / ISP 5477)</name>
    <name type="common">Streptomyces tenebrarius</name>
    <dbReference type="NCBI Taxonomy" id="1933"/>
    <lineage>
        <taxon>Bacteria</taxon>
        <taxon>Bacillati</taxon>
        <taxon>Actinomycetota</taxon>
        <taxon>Actinomycetes</taxon>
        <taxon>Pseudonocardiales</taxon>
        <taxon>Pseudonocardiaceae</taxon>
        <taxon>Streptoalloteichus</taxon>
    </lineage>
</organism>
<keyword evidence="3" id="KW-0060">Ascorbate biosynthesis</keyword>
<dbReference type="PROSITE" id="PS00862">
    <property type="entry name" value="OX2_COVAL_FAD"/>
    <property type="match status" value="1"/>
</dbReference>
<gene>
    <name evidence="6" type="ORF">LX15_004296</name>
</gene>
<dbReference type="InterPro" id="IPR016169">
    <property type="entry name" value="FAD-bd_PCMH_sub2"/>
</dbReference>
<dbReference type="EMBL" id="JAMTCP010000028">
    <property type="protein sequence ID" value="MCP2260578.1"/>
    <property type="molecule type" value="Genomic_DNA"/>
</dbReference>
<dbReference type="PIRSF" id="PIRSF000136">
    <property type="entry name" value="LGO_GLO"/>
    <property type="match status" value="1"/>
</dbReference>
<dbReference type="Pfam" id="PF01565">
    <property type="entry name" value="FAD_binding_4"/>
    <property type="match status" value="1"/>
</dbReference>
<name>A0ABT1HYH6_STRSD</name>
<evidence type="ECO:0000256" key="1">
    <source>
        <dbReference type="ARBA" id="ARBA00005147"/>
    </source>
</evidence>
<evidence type="ECO:0000259" key="5">
    <source>
        <dbReference type="PROSITE" id="PS51387"/>
    </source>
</evidence>
<dbReference type="PANTHER" id="PTHR43762:SF1">
    <property type="entry name" value="D-ARABINONO-1,4-LACTONE OXIDASE"/>
    <property type="match status" value="1"/>
</dbReference>
<dbReference type="PANTHER" id="PTHR43762">
    <property type="entry name" value="L-GULONOLACTONE OXIDASE"/>
    <property type="match status" value="1"/>
</dbReference>
<evidence type="ECO:0000256" key="3">
    <source>
        <dbReference type="ARBA" id="ARBA00022644"/>
    </source>
</evidence>
<dbReference type="NCBIfam" id="TIGR01679">
    <property type="entry name" value="bact_FAD_ox"/>
    <property type="match status" value="1"/>
</dbReference>
<dbReference type="InterPro" id="IPR016166">
    <property type="entry name" value="FAD-bd_PCMH"/>
</dbReference>
<reference evidence="6 7" key="1">
    <citation type="submission" date="2022-06" db="EMBL/GenBank/DDBJ databases">
        <title>Genomic Encyclopedia of Archaeal and Bacterial Type Strains, Phase II (KMG-II): from individual species to whole genera.</title>
        <authorList>
            <person name="Goeker M."/>
        </authorList>
    </citation>
    <scope>NUCLEOTIDE SEQUENCE [LARGE SCALE GENOMIC DNA]</scope>
    <source>
        <strain evidence="6 7">DSM 40477</strain>
    </source>
</reference>
<dbReference type="Gene3D" id="3.30.465.10">
    <property type="match status" value="1"/>
</dbReference>
<protein>
    <submittedName>
        <fullName evidence="6">L-gulonolactone oxidase</fullName>
    </submittedName>
</protein>
<dbReference type="Gene3D" id="1.10.45.10">
    <property type="entry name" value="Vanillyl-alcohol Oxidase, Chain A, domain 4"/>
    <property type="match status" value="1"/>
</dbReference>
<dbReference type="InterPro" id="IPR007173">
    <property type="entry name" value="ALO_C"/>
</dbReference>
<dbReference type="InterPro" id="IPR006094">
    <property type="entry name" value="Oxid_FAD_bind_N"/>
</dbReference>
<comment type="pathway">
    <text evidence="1">Cofactor biosynthesis; L-ascorbate biosynthesis.</text>
</comment>
<sequence>MSHPAPTWRNWARTASARPTAVVRPRDLDEIVGAVRDAAARGRTVRAWGSGHSFSEAAVTDDIALDLRGWSGVLAVDGDMVTVRAGTRLRELNAALDRVGLAMVNLGDIDEQTVAGAISTGTHGTGARLGGLATQVAALELVLADGSVVRCSERERPDLFQAARVSLGALGVIGSVTLRCVPRYALAADERPMPLDEVMDGFGDLADGNDHFEFYFFVHGDTTLVKRNNRLPEGEQPRPMHPVRHFLEYQVVENTALEAVCRLGRAVPGLVRPLNRVCGALLSARRYSDRSHRVFVTRRQVRFVETEWAVPRESIHEVIKELRAAVPRLEHPVIMPIEVRVAAGDDIWLSPAHGRDTAYLAAHQFVGMPYRHWFSTVADICGAAGGRPHWGKMHDLDATDLRDRYPRFDDFLALRRQLDPEGRFRSAYTDRVLGPLA</sequence>
<feature type="domain" description="FAD-binding PCMH-type" evidence="5">
    <location>
        <begin position="15"/>
        <end position="183"/>
    </location>
</feature>
<dbReference type="InterPro" id="IPR016167">
    <property type="entry name" value="FAD-bd_PCMH_sub1"/>
</dbReference>
<comment type="similarity">
    <text evidence="2">Belongs to the oxygen-dependent FAD-linked oxidoreductase family.</text>
</comment>
<dbReference type="RefSeq" id="WP_253671426.1">
    <property type="nucleotide sequence ID" value="NZ_JAMTCP010000028.1"/>
</dbReference>
<dbReference type="Gene3D" id="3.30.70.2520">
    <property type="match status" value="1"/>
</dbReference>
<dbReference type="InterPro" id="IPR036318">
    <property type="entry name" value="FAD-bd_PCMH-like_sf"/>
</dbReference>
<evidence type="ECO:0000313" key="7">
    <source>
        <dbReference type="Proteomes" id="UP001205311"/>
    </source>
</evidence>
<dbReference type="InterPro" id="IPR006093">
    <property type="entry name" value="Oxy_OxRdtase_FAD_BS"/>
</dbReference>
<dbReference type="SUPFAM" id="SSF56176">
    <property type="entry name" value="FAD-binding/transporter-associated domain-like"/>
    <property type="match status" value="1"/>
</dbReference>
<dbReference type="Gene3D" id="3.30.43.10">
    <property type="entry name" value="Uridine Diphospho-n-acetylenolpyruvylglucosamine Reductase, domain 2"/>
    <property type="match status" value="1"/>
</dbReference>
<dbReference type="InterPro" id="IPR016171">
    <property type="entry name" value="Vanillyl_alc_oxidase_C-sub2"/>
</dbReference>
<keyword evidence="7" id="KW-1185">Reference proteome</keyword>
<proteinExistence type="inferred from homology"/>
<evidence type="ECO:0000256" key="2">
    <source>
        <dbReference type="ARBA" id="ARBA00005466"/>
    </source>
</evidence>
<comment type="caution">
    <text evidence="6">The sequence shown here is derived from an EMBL/GenBank/DDBJ whole genome shotgun (WGS) entry which is preliminary data.</text>
</comment>
<dbReference type="PROSITE" id="PS51387">
    <property type="entry name" value="FAD_PCMH"/>
    <property type="match status" value="1"/>
</dbReference>
<keyword evidence="4" id="KW-0560">Oxidoreductase</keyword>
<evidence type="ECO:0000256" key="4">
    <source>
        <dbReference type="ARBA" id="ARBA00023002"/>
    </source>
</evidence>
<dbReference type="Pfam" id="PF04030">
    <property type="entry name" value="ALO"/>
    <property type="match status" value="1"/>
</dbReference>
<dbReference type="Proteomes" id="UP001205311">
    <property type="component" value="Unassembled WGS sequence"/>
</dbReference>
<accession>A0ABT1HYH6</accession>